<dbReference type="InterPro" id="IPR011711">
    <property type="entry name" value="GntR_C"/>
</dbReference>
<evidence type="ECO:0000259" key="4">
    <source>
        <dbReference type="PROSITE" id="PS50949"/>
    </source>
</evidence>
<feature type="domain" description="HTH gntR-type" evidence="4">
    <location>
        <begin position="2"/>
        <end position="71"/>
    </location>
</feature>
<dbReference type="PANTHER" id="PTHR43537:SF51">
    <property type="entry name" value="HTH-TYPE TRANSCRIPTIONAL REGULATOR LGOR-RELATED"/>
    <property type="match status" value="1"/>
</dbReference>
<dbReference type="InterPro" id="IPR008920">
    <property type="entry name" value="TF_FadR/GntR_C"/>
</dbReference>
<dbReference type="InterPro" id="IPR036388">
    <property type="entry name" value="WH-like_DNA-bd_sf"/>
</dbReference>
<keyword evidence="3" id="KW-0804">Transcription</keyword>
<dbReference type="Gene3D" id="1.20.120.530">
    <property type="entry name" value="GntR ligand-binding domain-like"/>
    <property type="match status" value="1"/>
</dbReference>
<evidence type="ECO:0000256" key="1">
    <source>
        <dbReference type="ARBA" id="ARBA00023015"/>
    </source>
</evidence>
<evidence type="ECO:0000256" key="3">
    <source>
        <dbReference type="ARBA" id="ARBA00023163"/>
    </source>
</evidence>
<dbReference type="InterPro" id="IPR000524">
    <property type="entry name" value="Tscrpt_reg_HTH_GntR"/>
</dbReference>
<dbReference type="SMART" id="SM00345">
    <property type="entry name" value="HTH_GNTR"/>
    <property type="match status" value="2"/>
</dbReference>
<gene>
    <name evidence="5" type="ORF">SAMN02745157_4388</name>
</gene>
<dbReference type="SMART" id="SM00895">
    <property type="entry name" value="FCD"/>
    <property type="match status" value="1"/>
</dbReference>
<dbReference type="EMBL" id="FQUP01000005">
    <property type="protein sequence ID" value="SHG51953.1"/>
    <property type="molecule type" value="Genomic_DNA"/>
</dbReference>
<dbReference type="Pfam" id="PF00392">
    <property type="entry name" value="GntR"/>
    <property type="match status" value="1"/>
</dbReference>
<dbReference type="OrthoDB" id="9799812at2"/>
<keyword evidence="2 5" id="KW-0238">DNA-binding</keyword>
<evidence type="ECO:0000256" key="2">
    <source>
        <dbReference type="ARBA" id="ARBA00023125"/>
    </source>
</evidence>
<name>A0A1M5KIC7_9HYPH</name>
<evidence type="ECO:0000313" key="6">
    <source>
        <dbReference type="Proteomes" id="UP000184485"/>
    </source>
</evidence>
<keyword evidence="1" id="KW-0805">Transcription regulation</keyword>
<dbReference type="PRINTS" id="PR00035">
    <property type="entry name" value="HTHGNTR"/>
</dbReference>
<dbReference type="Proteomes" id="UP000184485">
    <property type="component" value="Unassembled WGS sequence"/>
</dbReference>
<dbReference type="AlphaFoldDB" id="A0A1M5KIC7"/>
<protein>
    <submittedName>
        <fullName evidence="5">DNA-binding transcriptional regulator, GntR family</fullName>
    </submittedName>
</protein>
<reference evidence="5 6" key="1">
    <citation type="submission" date="2016-11" db="EMBL/GenBank/DDBJ databases">
        <authorList>
            <person name="Jaros S."/>
            <person name="Januszkiewicz K."/>
            <person name="Wedrychowicz H."/>
        </authorList>
    </citation>
    <scope>NUCLEOTIDE SEQUENCE [LARGE SCALE GENOMIC DNA]</scope>
    <source>
        <strain evidence="5 6">DSM 19436</strain>
    </source>
</reference>
<dbReference type="GO" id="GO:0003700">
    <property type="term" value="F:DNA-binding transcription factor activity"/>
    <property type="evidence" value="ECO:0007669"/>
    <property type="project" value="InterPro"/>
</dbReference>
<keyword evidence="6" id="KW-1185">Reference proteome</keyword>
<dbReference type="PANTHER" id="PTHR43537">
    <property type="entry name" value="TRANSCRIPTIONAL REGULATOR, GNTR FAMILY"/>
    <property type="match status" value="1"/>
</dbReference>
<accession>A0A1M5KIC7</accession>
<organism evidence="5 6">
    <name type="scientific">Kaistia soli DSM 19436</name>
    <dbReference type="NCBI Taxonomy" id="1122133"/>
    <lineage>
        <taxon>Bacteria</taxon>
        <taxon>Pseudomonadati</taxon>
        <taxon>Pseudomonadota</taxon>
        <taxon>Alphaproteobacteria</taxon>
        <taxon>Hyphomicrobiales</taxon>
        <taxon>Kaistiaceae</taxon>
        <taxon>Kaistia</taxon>
    </lineage>
</organism>
<dbReference type="Pfam" id="PF07729">
    <property type="entry name" value="FCD"/>
    <property type="match status" value="1"/>
</dbReference>
<dbReference type="GO" id="GO:0003677">
    <property type="term" value="F:DNA binding"/>
    <property type="evidence" value="ECO:0007669"/>
    <property type="project" value="UniProtKB-KW"/>
</dbReference>
<evidence type="ECO:0000313" key="5">
    <source>
        <dbReference type="EMBL" id="SHG51953.1"/>
    </source>
</evidence>
<dbReference type="SUPFAM" id="SSF48008">
    <property type="entry name" value="GntR ligand-binding domain-like"/>
    <property type="match status" value="1"/>
</dbReference>
<dbReference type="InterPro" id="IPR036390">
    <property type="entry name" value="WH_DNA-bd_sf"/>
</dbReference>
<proteinExistence type="predicted"/>
<dbReference type="Gene3D" id="1.10.10.10">
    <property type="entry name" value="Winged helix-like DNA-binding domain superfamily/Winged helix DNA-binding domain"/>
    <property type="match status" value="2"/>
</dbReference>
<dbReference type="STRING" id="1122133.SAMN02745157_4388"/>
<sequence length="300" mass="33970">MARSDKRFREAYNALIDLGSTSAPGSALPSENALAERAGVSRTVIRSVLHRLEEIGVVAWHGRDKTLLRTTGADDRLSVQNDPPKPEDLETAFLEWILRFDVPAGTQLNIAQLAREFSVTPNVLQEFLASLSQFGLVERGAKGGWLMLGFTADFAVELSEFRTILELNAVQQVMTCPVNHPIWAELESLRRLHLDLDTRIDTDFHDFSHLDERFHGAINSVVKNRFAAQSQKIISLIFHYHYMWDKRDEKHRNAAALREHLAIISALQSRDEEAALTATRRHLRTSMTTLLSSLKDHRLV</sequence>
<dbReference type="SUPFAM" id="SSF46785">
    <property type="entry name" value="Winged helix' DNA-binding domain"/>
    <property type="match status" value="2"/>
</dbReference>
<dbReference type="PROSITE" id="PS50949">
    <property type="entry name" value="HTH_GNTR"/>
    <property type="match status" value="1"/>
</dbReference>
<dbReference type="RefSeq" id="WP_073057436.1">
    <property type="nucleotide sequence ID" value="NZ_FQUP01000005.1"/>
</dbReference>